<protein>
    <recommendedName>
        <fullName evidence="4">Ermin</fullName>
    </recommendedName>
</protein>
<feature type="region of interest" description="Disordered" evidence="1">
    <location>
        <begin position="175"/>
        <end position="213"/>
    </location>
</feature>
<reference evidence="3" key="1">
    <citation type="submission" date="2024-04" db="EMBL/GenBank/DDBJ databases">
        <title>Salinicola lusitanus LLJ914,a marine bacterium isolated from the Okinawa Trough.</title>
        <authorList>
            <person name="Li J."/>
        </authorList>
    </citation>
    <scope>NUCLEOTIDE SEQUENCE [LARGE SCALE GENOMIC DNA]</scope>
</reference>
<comment type="caution">
    <text evidence="2">The sequence shown here is derived from an EMBL/GenBank/DDBJ whole genome shotgun (WGS) entry which is preliminary data.</text>
</comment>
<dbReference type="AlphaFoldDB" id="A0AAW0PUN1"/>
<sequence length="244" mass="27513">MGDLLPVLGEDVMASQILEIIGGITPKALQTLEEACNEADSWSMEEGDDSVFYSDEDTPQPQVAILETRRRVNSEADETPLQEDEQEERNIETVQCAVQEQDNTETVHACTTISDTLLRAQDEDSQLMNINLAAESSSNDLIDFSSSLKISKEPVASNQLPDTYHHSLELCQKPERTTQSQPQYGSQDSRESQLFPALSKKKSSHPNSFNHLTSSKYSTMSYRKIRRGNTRQKIAEFEYMIMKL</sequence>
<accession>A0AAW0PUN1</accession>
<evidence type="ECO:0000313" key="2">
    <source>
        <dbReference type="EMBL" id="KAK7939498.1"/>
    </source>
</evidence>
<name>A0AAW0PUN1_9GOBI</name>
<gene>
    <name evidence="2" type="ORF">WMY93_002824</name>
</gene>
<dbReference type="Gene3D" id="6.10.360.10">
    <property type="match status" value="1"/>
</dbReference>
<organism evidence="2 3">
    <name type="scientific">Mugilogobius chulae</name>
    <name type="common">yellowstripe goby</name>
    <dbReference type="NCBI Taxonomy" id="88201"/>
    <lineage>
        <taxon>Eukaryota</taxon>
        <taxon>Metazoa</taxon>
        <taxon>Chordata</taxon>
        <taxon>Craniata</taxon>
        <taxon>Vertebrata</taxon>
        <taxon>Euteleostomi</taxon>
        <taxon>Actinopterygii</taxon>
        <taxon>Neopterygii</taxon>
        <taxon>Teleostei</taxon>
        <taxon>Neoteleostei</taxon>
        <taxon>Acanthomorphata</taxon>
        <taxon>Gobiaria</taxon>
        <taxon>Gobiiformes</taxon>
        <taxon>Gobioidei</taxon>
        <taxon>Gobiidae</taxon>
        <taxon>Gobionellinae</taxon>
        <taxon>Mugilogobius</taxon>
    </lineage>
</organism>
<keyword evidence="3" id="KW-1185">Reference proteome</keyword>
<dbReference type="EMBL" id="JBBPFD010000002">
    <property type="protein sequence ID" value="KAK7939498.1"/>
    <property type="molecule type" value="Genomic_DNA"/>
</dbReference>
<feature type="compositionally biased region" description="Acidic residues" evidence="1">
    <location>
        <begin position="75"/>
        <end position="87"/>
    </location>
</feature>
<dbReference type="Proteomes" id="UP001460270">
    <property type="component" value="Unassembled WGS sequence"/>
</dbReference>
<evidence type="ECO:0000256" key="1">
    <source>
        <dbReference type="SAM" id="MobiDB-lite"/>
    </source>
</evidence>
<proteinExistence type="predicted"/>
<feature type="compositionally biased region" description="Polar residues" evidence="1">
    <location>
        <begin position="177"/>
        <end position="187"/>
    </location>
</feature>
<evidence type="ECO:0000313" key="3">
    <source>
        <dbReference type="Proteomes" id="UP001460270"/>
    </source>
</evidence>
<dbReference type="GO" id="GO:0003779">
    <property type="term" value="F:actin binding"/>
    <property type="evidence" value="ECO:0007669"/>
    <property type="project" value="InterPro"/>
</dbReference>
<feature type="region of interest" description="Disordered" evidence="1">
    <location>
        <begin position="70"/>
        <end position="89"/>
    </location>
</feature>
<dbReference type="InterPro" id="IPR008954">
    <property type="entry name" value="Moesin_tail_sf"/>
</dbReference>
<evidence type="ECO:0008006" key="4">
    <source>
        <dbReference type="Google" id="ProtNLM"/>
    </source>
</evidence>